<evidence type="ECO:0000256" key="3">
    <source>
        <dbReference type="SAM" id="Phobius"/>
    </source>
</evidence>
<feature type="compositionally biased region" description="Low complexity" evidence="2">
    <location>
        <begin position="83"/>
        <end position="117"/>
    </location>
</feature>
<keyword evidence="1" id="KW-0175">Coiled coil</keyword>
<feature type="domain" description="Helix-hairpin-helix DNA-binding motif class 1" evidence="4">
    <location>
        <begin position="136"/>
        <end position="155"/>
    </location>
</feature>
<keyword evidence="3" id="KW-1133">Transmembrane helix</keyword>
<feature type="transmembrane region" description="Helical" evidence="3">
    <location>
        <begin position="21"/>
        <end position="41"/>
    </location>
</feature>
<dbReference type="PANTHER" id="PTHR21180:SF32">
    <property type="entry name" value="ENDONUCLEASE_EXONUCLEASE_PHOSPHATASE FAMILY DOMAIN-CONTAINING PROTEIN 1"/>
    <property type="match status" value="1"/>
</dbReference>
<organism evidence="5 6">
    <name type="scientific">Candidatus Berkelbacteria bacterium Licking1014_2</name>
    <dbReference type="NCBI Taxonomy" id="2017146"/>
    <lineage>
        <taxon>Bacteria</taxon>
        <taxon>Candidatus Berkelbacteria</taxon>
    </lineage>
</organism>
<evidence type="ECO:0000313" key="5">
    <source>
        <dbReference type="EMBL" id="TSC95989.1"/>
    </source>
</evidence>
<keyword evidence="3" id="KW-0812">Transmembrane</keyword>
<feature type="domain" description="Helix-hairpin-helix DNA-binding motif class 1" evidence="4">
    <location>
        <begin position="166"/>
        <end position="185"/>
    </location>
</feature>
<dbReference type="NCBIfam" id="TIGR00426">
    <property type="entry name" value="competence protein ComEA helix-hairpin-helix repeat region"/>
    <property type="match status" value="1"/>
</dbReference>
<dbReference type="InterPro" id="IPR051675">
    <property type="entry name" value="Endo/Exo/Phosphatase_dom_1"/>
</dbReference>
<dbReference type="InterPro" id="IPR004509">
    <property type="entry name" value="Competence_ComEA_HhH"/>
</dbReference>
<dbReference type="GO" id="GO:0015628">
    <property type="term" value="P:protein secretion by the type II secretion system"/>
    <property type="evidence" value="ECO:0007669"/>
    <property type="project" value="TreeGrafter"/>
</dbReference>
<dbReference type="InterPro" id="IPR010994">
    <property type="entry name" value="RuvA_2-like"/>
</dbReference>
<dbReference type="GO" id="GO:0015627">
    <property type="term" value="C:type II protein secretion system complex"/>
    <property type="evidence" value="ECO:0007669"/>
    <property type="project" value="TreeGrafter"/>
</dbReference>
<dbReference type="Pfam" id="PF12836">
    <property type="entry name" value="HHH_3"/>
    <property type="match status" value="1"/>
</dbReference>
<sequence>MNSPRKDFWNDWLTWLERYRLVVGIVLVLLILAGMAALAILQPKTANSNDDNQKIIQELADLKKDNQLLREQFSKLIDSLNQPASTATPSPAATSSSPSAAKLSASPSPTSSSIAAAPAPLSGAPAQINLNTASLSQLDSLPGIGPVYAQRIIDYRQANGGFKSIDEIKNVKGIGDKTFEKLKDKITI</sequence>
<dbReference type="AlphaFoldDB" id="A0A554LTP2"/>
<dbReference type="EMBL" id="VMGL01000050">
    <property type="protein sequence ID" value="TSC95989.1"/>
    <property type="molecule type" value="Genomic_DNA"/>
</dbReference>
<feature type="region of interest" description="Disordered" evidence="2">
    <location>
        <begin position="80"/>
        <end position="117"/>
    </location>
</feature>
<evidence type="ECO:0000256" key="2">
    <source>
        <dbReference type="SAM" id="MobiDB-lite"/>
    </source>
</evidence>
<evidence type="ECO:0000259" key="4">
    <source>
        <dbReference type="SMART" id="SM00278"/>
    </source>
</evidence>
<name>A0A554LTP2_9BACT</name>
<proteinExistence type="predicted"/>
<dbReference type="PANTHER" id="PTHR21180">
    <property type="entry name" value="ENDONUCLEASE/EXONUCLEASE/PHOSPHATASE FAMILY DOMAIN-CONTAINING PROTEIN 1"/>
    <property type="match status" value="1"/>
</dbReference>
<protein>
    <submittedName>
        <fullName evidence="5">Competence protein ComEA</fullName>
    </submittedName>
</protein>
<dbReference type="GO" id="GO:0006281">
    <property type="term" value="P:DNA repair"/>
    <property type="evidence" value="ECO:0007669"/>
    <property type="project" value="InterPro"/>
</dbReference>
<gene>
    <name evidence="5" type="ORF">CEN88_405</name>
</gene>
<dbReference type="Proteomes" id="UP000318711">
    <property type="component" value="Unassembled WGS sequence"/>
</dbReference>
<keyword evidence="3" id="KW-0472">Membrane</keyword>
<evidence type="ECO:0000256" key="1">
    <source>
        <dbReference type="SAM" id="Coils"/>
    </source>
</evidence>
<reference evidence="5 6" key="1">
    <citation type="submission" date="2017-07" db="EMBL/GenBank/DDBJ databases">
        <title>Mechanisms for carbon and nitrogen cycling indicate functional differentiation within the Candidate Phyla Radiation.</title>
        <authorList>
            <person name="Danczak R.E."/>
            <person name="Johnston M.D."/>
            <person name="Kenah C."/>
            <person name="Slattery M."/>
            <person name="Wrighton K.C."/>
            <person name="Wilkins M.J."/>
        </authorList>
    </citation>
    <scope>NUCLEOTIDE SEQUENCE [LARGE SCALE GENOMIC DNA]</scope>
    <source>
        <strain evidence="5">Licking1014_2</strain>
    </source>
</reference>
<accession>A0A554LTP2</accession>
<comment type="caution">
    <text evidence="5">The sequence shown here is derived from an EMBL/GenBank/DDBJ whole genome shotgun (WGS) entry which is preliminary data.</text>
</comment>
<dbReference type="GO" id="GO:0003677">
    <property type="term" value="F:DNA binding"/>
    <property type="evidence" value="ECO:0007669"/>
    <property type="project" value="InterPro"/>
</dbReference>
<dbReference type="SMART" id="SM00278">
    <property type="entry name" value="HhH1"/>
    <property type="match status" value="2"/>
</dbReference>
<evidence type="ECO:0000313" key="6">
    <source>
        <dbReference type="Proteomes" id="UP000318711"/>
    </source>
</evidence>
<feature type="coiled-coil region" evidence="1">
    <location>
        <begin position="52"/>
        <end position="79"/>
    </location>
</feature>
<dbReference type="Gene3D" id="1.10.150.320">
    <property type="entry name" value="Photosystem II 12 kDa extrinsic protein"/>
    <property type="match status" value="1"/>
</dbReference>
<dbReference type="InterPro" id="IPR003583">
    <property type="entry name" value="Hlx-hairpin-Hlx_DNA-bd_motif"/>
</dbReference>
<dbReference type="SUPFAM" id="SSF47781">
    <property type="entry name" value="RuvA domain 2-like"/>
    <property type="match status" value="1"/>
</dbReference>